<gene>
    <name evidence="1" type="ORF">JZO76_02880</name>
</gene>
<sequence length="103" mass="11947">MWRPVISEKVVKSGVLTSGLRLMQNSHWRVNKNQQEIMKLGAQISHIMAMHMVSDELIVGIPINRQEVKLIEVPRQKEEQGFHVLRQISESIDGYFIRIEKIA</sequence>
<dbReference type="EMBL" id="JAFLVT010000005">
    <property type="protein sequence ID" value="MBO0448471.1"/>
    <property type="molecule type" value="Genomic_DNA"/>
</dbReference>
<dbReference type="Proteomes" id="UP000664256">
    <property type="component" value="Unassembled WGS sequence"/>
</dbReference>
<evidence type="ECO:0000313" key="1">
    <source>
        <dbReference type="EMBL" id="MBO0448471.1"/>
    </source>
</evidence>
<dbReference type="RefSeq" id="WP_206902680.1">
    <property type="nucleotide sequence ID" value="NZ_JAFLVT010000005.1"/>
</dbReference>
<organism evidence="1 2">
    <name type="scientific">Candidatus Enterococcus myersii</name>
    <dbReference type="NCBI Taxonomy" id="2815322"/>
    <lineage>
        <taxon>Bacteria</taxon>
        <taxon>Bacillati</taxon>
        <taxon>Bacillota</taxon>
        <taxon>Bacilli</taxon>
        <taxon>Lactobacillales</taxon>
        <taxon>Enterococcaceae</taxon>
        <taxon>Enterococcus</taxon>
    </lineage>
</organism>
<protein>
    <submittedName>
        <fullName evidence="1">Uncharacterized protein</fullName>
    </submittedName>
</protein>
<proteinExistence type="predicted"/>
<reference evidence="1 2" key="1">
    <citation type="submission" date="2021-03" db="EMBL/GenBank/DDBJ databases">
        <title>Enterococcal diversity collection.</title>
        <authorList>
            <person name="Gilmore M.S."/>
            <person name="Schwartzman J."/>
            <person name="Van Tyne D."/>
            <person name="Martin M."/>
            <person name="Earl A.M."/>
            <person name="Manson A.L."/>
            <person name="Straub T."/>
            <person name="Salamzade R."/>
            <person name="Saavedra J."/>
            <person name="Lebreton F."/>
            <person name="Prichula J."/>
            <person name="Schaufler K."/>
            <person name="Gaca A."/>
            <person name="Sgardioli B."/>
            <person name="Wagenaar J."/>
            <person name="Strong T."/>
        </authorList>
    </citation>
    <scope>NUCLEOTIDE SEQUENCE [LARGE SCALE GENOMIC DNA]</scope>
    <source>
        <strain evidence="1 2">MJM12</strain>
    </source>
</reference>
<accession>A0ABS3H4V5</accession>
<name>A0ABS3H4V5_9ENTE</name>
<evidence type="ECO:0000313" key="2">
    <source>
        <dbReference type="Proteomes" id="UP000664256"/>
    </source>
</evidence>
<keyword evidence="2" id="KW-1185">Reference proteome</keyword>
<comment type="caution">
    <text evidence="1">The sequence shown here is derived from an EMBL/GenBank/DDBJ whole genome shotgun (WGS) entry which is preliminary data.</text>
</comment>